<dbReference type="Gene3D" id="3.30.420.10">
    <property type="entry name" value="Ribonuclease H-like superfamily/Ribonuclease H"/>
    <property type="match status" value="1"/>
</dbReference>
<sequence>MVVYDLETQKTFDEIGATFGQKNQHLLQVSFLGLYSYDQQKYFGFFEKDLPNLEKILFATRPLIIGFNTKAFDNLVLQPYFQKLELASLPQLDILDEVYRQLGFRLKLETLAQACLGEGKSGSGLDAIKYWRTGNLSALTKYCMDDVRITKAVYEYGLRHGQLLYTSAGEIRGIPVSWGQTPPMRDLVDASAQQHLQLEIEYWEFGKISERQLLQCVIDVIARDDNKITALCHTPHLGERIFDLRHILNAHITDQTFAHQTVLF</sequence>
<name>A0A1G2ARG0_9BACT</name>
<accession>A0A1G2ARG0</accession>
<gene>
    <name evidence="2" type="ORF">A3B74_01420</name>
</gene>
<dbReference type="SUPFAM" id="SSF53098">
    <property type="entry name" value="Ribonuclease H-like"/>
    <property type="match status" value="1"/>
</dbReference>
<dbReference type="InterPro" id="IPR012337">
    <property type="entry name" value="RNaseH-like_sf"/>
</dbReference>
<dbReference type="STRING" id="1798540.A3B74_01420"/>
<dbReference type="InterPro" id="IPR038720">
    <property type="entry name" value="YprB_RNase_H-like_dom"/>
</dbReference>
<dbReference type="Proteomes" id="UP000177165">
    <property type="component" value="Unassembled WGS sequence"/>
</dbReference>
<dbReference type="EMBL" id="MHKB01000010">
    <property type="protein sequence ID" value="OGY79109.1"/>
    <property type="molecule type" value="Genomic_DNA"/>
</dbReference>
<protein>
    <recommendedName>
        <fullName evidence="1">YprB ribonuclease H-like domain-containing protein</fullName>
    </recommendedName>
</protein>
<dbReference type="GO" id="GO:0003676">
    <property type="term" value="F:nucleic acid binding"/>
    <property type="evidence" value="ECO:0007669"/>
    <property type="project" value="InterPro"/>
</dbReference>
<reference evidence="2 3" key="1">
    <citation type="journal article" date="2016" name="Nat. Commun.">
        <title>Thousands of microbial genomes shed light on interconnected biogeochemical processes in an aquifer system.</title>
        <authorList>
            <person name="Anantharaman K."/>
            <person name="Brown C.T."/>
            <person name="Hug L.A."/>
            <person name="Sharon I."/>
            <person name="Castelle C.J."/>
            <person name="Probst A.J."/>
            <person name="Thomas B.C."/>
            <person name="Singh A."/>
            <person name="Wilkins M.J."/>
            <person name="Karaoz U."/>
            <person name="Brodie E.L."/>
            <person name="Williams K.H."/>
            <person name="Hubbard S.S."/>
            <person name="Banfield J.F."/>
        </authorList>
    </citation>
    <scope>NUCLEOTIDE SEQUENCE [LARGE SCALE GENOMIC DNA]</scope>
</reference>
<feature type="domain" description="YprB ribonuclease H-like" evidence="1">
    <location>
        <begin position="29"/>
        <end position="156"/>
    </location>
</feature>
<dbReference type="InterPro" id="IPR036397">
    <property type="entry name" value="RNaseH_sf"/>
</dbReference>
<evidence type="ECO:0000313" key="2">
    <source>
        <dbReference type="EMBL" id="OGY79109.1"/>
    </source>
</evidence>
<comment type="caution">
    <text evidence="2">The sequence shown here is derived from an EMBL/GenBank/DDBJ whole genome shotgun (WGS) entry which is preliminary data.</text>
</comment>
<evidence type="ECO:0000313" key="3">
    <source>
        <dbReference type="Proteomes" id="UP000177165"/>
    </source>
</evidence>
<dbReference type="Pfam" id="PF13482">
    <property type="entry name" value="RNase_H_2"/>
    <property type="match status" value="1"/>
</dbReference>
<dbReference type="AlphaFoldDB" id="A0A1G2ARG0"/>
<organism evidence="2 3">
    <name type="scientific">Candidatus Kerfeldbacteria bacterium RIFCSPHIGHO2_02_FULL_42_14</name>
    <dbReference type="NCBI Taxonomy" id="1798540"/>
    <lineage>
        <taxon>Bacteria</taxon>
        <taxon>Candidatus Kerfeldiibacteriota</taxon>
    </lineage>
</organism>
<evidence type="ECO:0000259" key="1">
    <source>
        <dbReference type="Pfam" id="PF13482"/>
    </source>
</evidence>
<proteinExistence type="predicted"/>